<dbReference type="EMBL" id="VJMH01005989">
    <property type="protein sequence ID" value="KAF0692047.1"/>
    <property type="molecule type" value="Genomic_DNA"/>
</dbReference>
<dbReference type="EMBL" id="CAADRA010006010">
    <property type="protein sequence ID" value="VFT93579.1"/>
    <property type="molecule type" value="Genomic_DNA"/>
</dbReference>
<evidence type="ECO:0000256" key="1">
    <source>
        <dbReference type="SAM" id="MobiDB-lite"/>
    </source>
</evidence>
<dbReference type="InterPro" id="IPR052607">
    <property type="entry name" value="CEP104-like"/>
</dbReference>
<dbReference type="PANTHER" id="PTHR13371:SF0">
    <property type="entry name" value="CENTROSOMAL PROTEIN OF 104 KDA"/>
    <property type="match status" value="1"/>
</dbReference>
<dbReference type="OrthoDB" id="66599at2759"/>
<dbReference type="InterPro" id="IPR048739">
    <property type="entry name" value="CEP104_N"/>
</dbReference>
<dbReference type="PANTHER" id="PTHR13371">
    <property type="entry name" value="GLYCINE-, GLUTAMATE-, THIENYLCYCLOHEXYLPIPERIDINE-BINDING PROTEIN"/>
    <property type="match status" value="1"/>
</dbReference>
<dbReference type="Pfam" id="PF21038">
    <property type="entry name" value="CEP104_N"/>
    <property type="match status" value="1"/>
</dbReference>
<proteinExistence type="predicted"/>
<dbReference type="Pfam" id="PF21040">
    <property type="entry name" value="CEP104-like_TOG"/>
    <property type="match status" value="1"/>
</dbReference>
<accession>A0A485L6A0</accession>
<keyword evidence="5" id="KW-1185">Reference proteome</keyword>
<feature type="region of interest" description="Disordered" evidence="1">
    <location>
        <begin position="318"/>
        <end position="339"/>
    </location>
</feature>
<evidence type="ECO:0000313" key="3">
    <source>
        <dbReference type="EMBL" id="KAF0692047.1"/>
    </source>
</evidence>
<evidence type="ECO:0000313" key="4">
    <source>
        <dbReference type="EMBL" id="VFT93579.1"/>
    </source>
</evidence>
<evidence type="ECO:0000313" key="5">
    <source>
        <dbReference type="Proteomes" id="UP000332933"/>
    </source>
</evidence>
<feature type="domain" description="Centrosomal protein CEP104 N-terminal" evidence="2">
    <location>
        <begin position="34"/>
        <end position="148"/>
    </location>
</feature>
<dbReference type="InterPro" id="IPR011989">
    <property type="entry name" value="ARM-like"/>
</dbReference>
<dbReference type="AlphaFoldDB" id="A0A485L6A0"/>
<name>A0A485L6A0_9STRA</name>
<reference evidence="4 5" key="1">
    <citation type="submission" date="2019-03" db="EMBL/GenBank/DDBJ databases">
        <authorList>
            <person name="Gaulin E."/>
            <person name="Dumas B."/>
        </authorList>
    </citation>
    <scope>NUCLEOTIDE SEQUENCE [LARGE SCALE GENOMIC DNA]</scope>
    <source>
        <strain evidence="4">CBS 568.67</strain>
    </source>
</reference>
<sequence>MMTLQVPFLVTLATSEDDAHPAMQLQVHAESSQGWQSTKLCEYPQEVVLMVNHGNPIHVAKCQLLIHHTKIPTRVDVFVKDHAATPHFRKLGFVVLDPNDSTHFNARELKTITIDATVAYLKLALLGCHKNKFNVFDQVGLVAVTLYGLQAATSPHKKQMDVTLNPLREAASHPPHHPSPPPNQSPAASSMTPRDNAFLDTFYVPHPTQPGTRLSLAQIVESLRIQRGRHVDFEDYVAAKVVKANEDRVVTLGRQLMQLQRQKGEVVRAEKFDAATLLKEEMDTLLGQVASIVDTIATPAIGEIGGGSPKLQRLRLSPTKSKANPPKQLAQDAPTEPEPLEPAMCEKAIPLFSDRLLERAYSQHVTLREPGVVDLVQALRVLPTEAKVLDALLHWLHAGILQLAFHVHILDRVCADPSFVRKVFATTSTVLVATVAKFKPFPQLKHDLPPIVTILINRLGDSSSKLRNKTGVTLLELANKDLMGPRYILDALLAIQRTAGPVHWRMTYGLLRICTSLFGAYECPLDTPDITTMVSFAAAQNGFDHPVTQVCEATTQFVVALYHLLGNGADVHLACLTPLQKTQYKHILADEWHEVLSP</sequence>
<gene>
    <name evidence="4" type="primary">Aste57867_16814</name>
    <name evidence="3" type="ORF">As57867_016756</name>
    <name evidence="4" type="ORF">ASTE57867_16814</name>
</gene>
<organism evidence="4 5">
    <name type="scientific">Aphanomyces stellatus</name>
    <dbReference type="NCBI Taxonomy" id="120398"/>
    <lineage>
        <taxon>Eukaryota</taxon>
        <taxon>Sar</taxon>
        <taxon>Stramenopiles</taxon>
        <taxon>Oomycota</taxon>
        <taxon>Saprolegniomycetes</taxon>
        <taxon>Saprolegniales</taxon>
        <taxon>Verrucalvaceae</taxon>
        <taxon>Aphanomyces</taxon>
    </lineage>
</organism>
<dbReference type="Proteomes" id="UP000332933">
    <property type="component" value="Unassembled WGS sequence"/>
</dbReference>
<evidence type="ECO:0000259" key="2">
    <source>
        <dbReference type="Pfam" id="PF21038"/>
    </source>
</evidence>
<protein>
    <submittedName>
        <fullName evidence="4">Aste57867_16814 protein</fullName>
    </submittedName>
</protein>
<dbReference type="GO" id="GO:0005929">
    <property type="term" value="C:cilium"/>
    <property type="evidence" value="ECO:0007669"/>
    <property type="project" value="TreeGrafter"/>
</dbReference>
<reference evidence="3" key="2">
    <citation type="submission" date="2019-06" db="EMBL/GenBank/DDBJ databases">
        <title>Genomics analysis of Aphanomyces spp. identifies a new class of oomycete effector associated with host adaptation.</title>
        <authorList>
            <person name="Gaulin E."/>
        </authorList>
    </citation>
    <scope>NUCLEOTIDE SEQUENCE</scope>
    <source>
        <strain evidence="3">CBS 578.67</strain>
    </source>
</reference>
<feature type="region of interest" description="Disordered" evidence="1">
    <location>
        <begin position="169"/>
        <end position="192"/>
    </location>
</feature>
<dbReference type="Gene3D" id="1.25.10.10">
    <property type="entry name" value="Leucine-rich Repeat Variant"/>
    <property type="match status" value="1"/>
</dbReference>